<organism evidence="2 3">
    <name type="scientific">Halalkaliarchaeum desulfuricum</name>
    <dbReference type="NCBI Taxonomy" id="2055893"/>
    <lineage>
        <taxon>Archaea</taxon>
        <taxon>Methanobacteriati</taxon>
        <taxon>Methanobacteriota</taxon>
        <taxon>Stenosarchaea group</taxon>
        <taxon>Halobacteria</taxon>
        <taxon>Halobacteriales</taxon>
        <taxon>Haloferacaceae</taxon>
        <taxon>Halalkaliarchaeum</taxon>
    </lineage>
</organism>
<reference evidence="3" key="1">
    <citation type="submission" date="2017-11" db="EMBL/GenBank/DDBJ databases">
        <title>Phenotypic and genomic properties of facultatively anaerobic sulfur-reducing natronoarchaea from hypersaline soda lakes.</title>
        <authorList>
            <person name="Sorokin D.Y."/>
            <person name="Kublanov I.V."/>
            <person name="Roman P."/>
            <person name="Sinninghe Damste J.S."/>
            <person name="Golyshin P.N."/>
            <person name="Rojo D."/>
            <person name="Ciordia S."/>
            <person name="Mena M.D.C."/>
            <person name="Ferrer M."/>
            <person name="Messina E."/>
            <person name="Smedile F."/>
            <person name="La Spada G."/>
            <person name="La Cono V."/>
            <person name="Yakimov M.M."/>
        </authorList>
    </citation>
    <scope>NUCLEOTIDE SEQUENCE [LARGE SCALE GENOMIC DNA]</scope>
    <source>
        <strain evidence="3">AArc-Sl</strain>
    </source>
</reference>
<evidence type="ECO:0000256" key="1">
    <source>
        <dbReference type="SAM" id="Phobius"/>
    </source>
</evidence>
<dbReference type="KEGG" id="hdf:AArcSl_3215"/>
<proteinExistence type="predicted"/>
<dbReference type="Proteomes" id="UP000263012">
    <property type="component" value="Chromosome"/>
</dbReference>
<sequence>MMTFIVVPAARRGRMSSPATRSIGQRFSILTAIAGVAVLLTGAYLTSLQYTLTAIVTTWSGMLVIASFLSWILLVALLLVGIDRFARSLALGKPVQAANRSRRWFASAVVVSIVGVAIGTAF</sequence>
<protein>
    <submittedName>
        <fullName evidence="2">Uncharacterized protein</fullName>
    </submittedName>
</protein>
<feature type="transmembrane region" description="Helical" evidence="1">
    <location>
        <begin position="103"/>
        <end position="121"/>
    </location>
</feature>
<keyword evidence="1" id="KW-0472">Membrane</keyword>
<accession>A0A343TNZ9</accession>
<keyword evidence="3" id="KW-1185">Reference proteome</keyword>
<name>A0A343TNZ9_9EURY</name>
<dbReference type="AlphaFoldDB" id="A0A343TNZ9"/>
<dbReference type="EMBL" id="CP025066">
    <property type="protein sequence ID" value="AUX10821.1"/>
    <property type="molecule type" value="Genomic_DNA"/>
</dbReference>
<feature type="transmembrane region" description="Helical" evidence="1">
    <location>
        <begin position="61"/>
        <end position="82"/>
    </location>
</feature>
<keyword evidence="1" id="KW-0812">Transmembrane</keyword>
<keyword evidence="1" id="KW-1133">Transmembrane helix</keyword>
<evidence type="ECO:0000313" key="2">
    <source>
        <dbReference type="EMBL" id="AUX10821.1"/>
    </source>
</evidence>
<gene>
    <name evidence="2" type="ORF">AArcSl_3215</name>
</gene>
<evidence type="ECO:0000313" key="3">
    <source>
        <dbReference type="Proteomes" id="UP000263012"/>
    </source>
</evidence>